<evidence type="ECO:0008006" key="4">
    <source>
        <dbReference type="Google" id="ProtNLM"/>
    </source>
</evidence>
<name>A0A443ZYZ3_9PSED</name>
<dbReference type="PANTHER" id="PTHR40278">
    <property type="entry name" value="DNA UTILIZATION PROTEIN HOFN"/>
    <property type="match status" value="1"/>
</dbReference>
<dbReference type="InterPro" id="IPR052534">
    <property type="entry name" value="Extracell_DNA_Util/SecSys_Comp"/>
</dbReference>
<dbReference type="PANTHER" id="PTHR40278:SF2">
    <property type="entry name" value="TYPE IV PILUS INNER MEMBRANE COMPONENT PILN"/>
    <property type="match status" value="1"/>
</dbReference>
<accession>A0A443ZYZ3</accession>
<dbReference type="OrthoDB" id="5296173at2"/>
<evidence type="ECO:0000313" key="2">
    <source>
        <dbReference type="EMBL" id="RWU26616.1"/>
    </source>
</evidence>
<organism evidence="2 3">
    <name type="scientific">Pseudomonas alkylphenolica</name>
    <dbReference type="NCBI Taxonomy" id="237609"/>
    <lineage>
        <taxon>Bacteria</taxon>
        <taxon>Pseudomonadati</taxon>
        <taxon>Pseudomonadota</taxon>
        <taxon>Gammaproteobacteria</taxon>
        <taxon>Pseudomonadales</taxon>
        <taxon>Pseudomonadaceae</taxon>
        <taxon>Pseudomonas</taxon>
    </lineage>
</organism>
<reference evidence="2 3" key="1">
    <citation type="submission" date="2018-06" db="EMBL/GenBank/DDBJ databases">
        <title>Bacteria isolated from soil of Wuhan.</title>
        <authorList>
            <person name="Wei X."/>
            <person name="Chunhua H."/>
        </authorList>
    </citation>
    <scope>NUCLEOTIDE SEQUENCE [LARGE SCALE GENOMIC DNA]</scope>
    <source>
        <strain evidence="3">xwS2</strain>
    </source>
</reference>
<proteinExistence type="predicted"/>
<keyword evidence="1" id="KW-0812">Transmembrane</keyword>
<sequence>MQGLNLLPWRERQRQVTTRRLQAQLLGVGLAAVLMVWLIDVQARQAEHRQRLDKASVQQALDVLDGQLARLARQQIELSQVEQQLGGLTVLQGRRWALVDLFERVQRAVPQDVYLTALTQHGERLNLHGVARSGALVAQLMRKLADEVGVADMQQLKAVDEGEAFELNVALRGLP</sequence>
<dbReference type="Pfam" id="PF05137">
    <property type="entry name" value="PilN"/>
    <property type="match status" value="1"/>
</dbReference>
<evidence type="ECO:0000313" key="3">
    <source>
        <dbReference type="Proteomes" id="UP000288983"/>
    </source>
</evidence>
<dbReference type="GO" id="GO:0043107">
    <property type="term" value="P:type IV pilus-dependent motility"/>
    <property type="evidence" value="ECO:0007669"/>
    <property type="project" value="TreeGrafter"/>
</dbReference>
<evidence type="ECO:0000256" key="1">
    <source>
        <dbReference type="SAM" id="Phobius"/>
    </source>
</evidence>
<keyword evidence="1" id="KW-1133">Transmembrane helix</keyword>
<dbReference type="Proteomes" id="UP000288983">
    <property type="component" value="Unassembled WGS sequence"/>
</dbReference>
<dbReference type="InterPro" id="IPR007813">
    <property type="entry name" value="PilN"/>
</dbReference>
<dbReference type="AlphaFoldDB" id="A0A443ZYZ3"/>
<comment type="caution">
    <text evidence="2">The sequence shown here is derived from an EMBL/GenBank/DDBJ whole genome shotgun (WGS) entry which is preliminary data.</text>
</comment>
<gene>
    <name evidence="2" type="ORF">DM813_01955</name>
</gene>
<dbReference type="EMBL" id="QJRG01000033">
    <property type="protein sequence ID" value="RWU26616.1"/>
    <property type="molecule type" value="Genomic_DNA"/>
</dbReference>
<protein>
    <recommendedName>
        <fullName evidence="4">Fimbrial protein</fullName>
    </recommendedName>
</protein>
<dbReference type="RefSeq" id="WP_128321747.1">
    <property type="nucleotide sequence ID" value="NZ_QJRG01000033.1"/>
</dbReference>
<dbReference type="GO" id="GO:0043683">
    <property type="term" value="P:type IV pilus assembly"/>
    <property type="evidence" value="ECO:0007669"/>
    <property type="project" value="TreeGrafter"/>
</dbReference>
<keyword evidence="1" id="KW-0472">Membrane</keyword>
<feature type="transmembrane region" description="Helical" evidence="1">
    <location>
        <begin position="21"/>
        <end position="39"/>
    </location>
</feature>